<comment type="caution">
    <text evidence="1">The sequence shown here is derived from an EMBL/GenBank/DDBJ whole genome shotgun (WGS) entry which is preliminary data.</text>
</comment>
<gene>
    <name evidence="1" type="ORF">Airi01_008230</name>
</gene>
<dbReference type="EMBL" id="BSTJ01000001">
    <property type="protein sequence ID" value="GLY72556.1"/>
    <property type="molecule type" value="Genomic_DNA"/>
</dbReference>
<name>A0A9W6RAX2_9ACTN</name>
<evidence type="ECO:0000313" key="1">
    <source>
        <dbReference type="EMBL" id="GLY72556.1"/>
    </source>
</evidence>
<organism evidence="1 2">
    <name type="scientific">Actinoallomurus iriomotensis</name>
    <dbReference type="NCBI Taxonomy" id="478107"/>
    <lineage>
        <taxon>Bacteria</taxon>
        <taxon>Bacillati</taxon>
        <taxon>Actinomycetota</taxon>
        <taxon>Actinomycetes</taxon>
        <taxon>Streptosporangiales</taxon>
        <taxon>Thermomonosporaceae</taxon>
        <taxon>Actinoallomurus</taxon>
    </lineage>
</organism>
<dbReference type="RefSeq" id="WP_285617621.1">
    <property type="nucleotide sequence ID" value="NZ_BSTJ01000001.1"/>
</dbReference>
<evidence type="ECO:0000313" key="2">
    <source>
        <dbReference type="Proteomes" id="UP001165135"/>
    </source>
</evidence>
<dbReference type="AlphaFoldDB" id="A0A9W6RAX2"/>
<dbReference type="Proteomes" id="UP001165135">
    <property type="component" value="Unassembled WGS sequence"/>
</dbReference>
<proteinExistence type="predicted"/>
<sequence>MAIRNSEALDVLIRVAADSRVSWRAVELAGRGISADAAGTIWVMDSGKKSLSGDAFADLLMAQVELVDELADTWRLFDKQDISLKEFEVRLESIVVRFEEWGPRS</sequence>
<reference evidence="1" key="1">
    <citation type="submission" date="2023-03" db="EMBL/GenBank/DDBJ databases">
        <title>Actinoallomurus iriomotensis NBRC 103681.</title>
        <authorList>
            <person name="Ichikawa N."/>
            <person name="Sato H."/>
            <person name="Tonouchi N."/>
        </authorList>
    </citation>
    <scope>NUCLEOTIDE SEQUENCE</scope>
    <source>
        <strain evidence="1">NBRC 103681</strain>
    </source>
</reference>
<protein>
    <submittedName>
        <fullName evidence="1">Uncharacterized protein</fullName>
    </submittedName>
</protein>
<accession>A0A9W6RAX2</accession>